<dbReference type="InterPro" id="IPR052534">
    <property type="entry name" value="Extracell_DNA_Util/SecSys_Comp"/>
</dbReference>
<evidence type="ECO:0000256" key="1">
    <source>
        <dbReference type="SAM" id="Coils"/>
    </source>
</evidence>
<evidence type="ECO:0000313" key="3">
    <source>
        <dbReference type="EMBL" id="GAP62591.1"/>
    </source>
</evidence>
<dbReference type="AlphaFoldDB" id="A0A0M8K7U7"/>
<keyword evidence="2" id="KW-0472">Membrane</keyword>
<proteinExistence type="predicted"/>
<keyword evidence="4" id="KW-1185">Reference proteome</keyword>
<dbReference type="PANTHER" id="PTHR40278">
    <property type="entry name" value="DNA UTILIZATION PROTEIN HOFN"/>
    <property type="match status" value="1"/>
</dbReference>
<reference evidence="3 4" key="1">
    <citation type="journal article" date="2015" name="Genome Announc.">
        <title>Draft Genome Sequence of a Heterotrophic Facultative Anaerobic Thermophilic Bacterium, Ardenticatena maritima Strain 110ST.</title>
        <authorList>
            <person name="Kawaichi S."/>
            <person name="Yoshida T."/>
            <person name="Sako Y."/>
            <person name="Nakamura R."/>
        </authorList>
    </citation>
    <scope>NUCLEOTIDE SEQUENCE [LARGE SCALE GENOMIC DNA]</scope>
    <source>
        <strain evidence="3 4">110S</strain>
    </source>
</reference>
<dbReference type="InParanoid" id="A0A0M8K7U7"/>
<feature type="coiled-coil region" evidence="1">
    <location>
        <begin position="63"/>
        <end position="90"/>
    </location>
</feature>
<dbReference type="Pfam" id="PF05137">
    <property type="entry name" value="PilN"/>
    <property type="match status" value="1"/>
</dbReference>
<keyword evidence="2" id="KW-1133">Transmembrane helix</keyword>
<dbReference type="STRING" id="872965.SE16_08875"/>
<dbReference type="PANTHER" id="PTHR40278:SF1">
    <property type="entry name" value="DNA UTILIZATION PROTEIN HOFN"/>
    <property type="match status" value="1"/>
</dbReference>
<sequence>MEKVSKTMATEFPDINLTAPSSRAARTWQSASAPERLGGLLIIAGLVVLVFLFFVKQSNDKQLSRLRDAVEAERARAQDVETLLAEYETLTTHIHTTLETAVRLERLADAVEREGTPFSTVLEAVATALPPRVSITNLTETDDALIIEGEAGSASLALEFARALQTDPTWKRVRLEKLEEGVPNGPPTAVNFRLRLEK</sequence>
<keyword evidence="1" id="KW-0175">Coiled coil</keyword>
<name>A0A0M8K7U7_9CHLR</name>
<organism evidence="3 4">
    <name type="scientific">Ardenticatena maritima</name>
    <dbReference type="NCBI Taxonomy" id="872965"/>
    <lineage>
        <taxon>Bacteria</taxon>
        <taxon>Bacillati</taxon>
        <taxon>Chloroflexota</taxon>
        <taxon>Ardenticatenia</taxon>
        <taxon>Ardenticatenales</taxon>
        <taxon>Ardenticatenaceae</taxon>
        <taxon>Ardenticatena</taxon>
    </lineage>
</organism>
<gene>
    <name evidence="3" type="ORF">ARMA_1014</name>
</gene>
<dbReference type="InterPro" id="IPR007813">
    <property type="entry name" value="PilN"/>
</dbReference>
<accession>A0A0M8K7U7</accession>
<evidence type="ECO:0000313" key="4">
    <source>
        <dbReference type="Proteomes" id="UP000037784"/>
    </source>
</evidence>
<protein>
    <recommendedName>
        <fullName evidence="5">Type IV pilus assembly protein PilN</fullName>
    </recommendedName>
</protein>
<evidence type="ECO:0000256" key="2">
    <source>
        <dbReference type="SAM" id="Phobius"/>
    </source>
</evidence>
<dbReference type="EMBL" id="BBZA01000066">
    <property type="protein sequence ID" value="GAP62591.1"/>
    <property type="molecule type" value="Genomic_DNA"/>
</dbReference>
<comment type="caution">
    <text evidence="3">The sequence shown here is derived from an EMBL/GenBank/DDBJ whole genome shotgun (WGS) entry which is preliminary data.</text>
</comment>
<feature type="transmembrane region" description="Helical" evidence="2">
    <location>
        <begin position="37"/>
        <end position="55"/>
    </location>
</feature>
<dbReference type="Proteomes" id="UP000037784">
    <property type="component" value="Unassembled WGS sequence"/>
</dbReference>
<reference evidence="4" key="2">
    <citation type="submission" date="2015-08" db="EMBL/GenBank/DDBJ databases">
        <title>Draft Genome Sequence of a Heterotrophic Facultative Anaerobic Bacterium Ardenticatena maritima Strain 110S.</title>
        <authorList>
            <person name="Kawaichi S."/>
            <person name="Yoshida T."/>
            <person name="Sako Y."/>
            <person name="Nakamura R."/>
        </authorList>
    </citation>
    <scope>NUCLEOTIDE SEQUENCE [LARGE SCALE GENOMIC DNA]</scope>
    <source>
        <strain evidence="4">110S</strain>
    </source>
</reference>
<keyword evidence="2" id="KW-0812">Transmembrane</keyword>
<evidence type="ECO:0008006" key="5">
    <source>
        <dbReference type="Google" id="ProtNLM"/>
    </source>
</evidence>